<evidence type="ECO:0000313" key="2">
    <source>
        <dbReference type="Proteomes" id="UP000003494"/>
    </source>
</evidence>
<protein>
    <submittedName>
        <fullName evidence="1">Uncharacterized protein</fullName>
    </submittedName>
</protein>
<keyword evidence="2" id="KW-1185">Reference proteome</keyword>
<dbReference type="EMBL" id="ACIP02000001">
    <property type="protein sequence ID" value="EEP28916.1"/>
    <property type="molecule type" value="Genomic_DNA"/>
</dbReference>
<gene>
    <name evidence="1" type="ORF">GCWU000342_00265</name>
</gene>
<evidence type="ECO:0000313" key="1">
    <source>
        <dbReference type="EMBL" id="EEP28916.1"/>
    </source>
</evidence>
<dbReference type="eggNOG" id="ENOG5030GBT">
    <property type="taxonomic scope" value="Bacteria"/>
</dbReference>
<name>C4G8G9_9FIRM</name>
<proteinExistence type="predicted"/>
<organism evidence="1 2">
    <name type="scientific">Shuttleworthella satelles DSM 14600</name>
    <dbReference type="NCBI Taxonomy" id="626523"/>
    <lineage>
        <taxon>Bacteria</taxon>
        <taxon>Bacillati</taxon>
        <taxon>Bacillota</taxon>
        <taxon>Clostridia</taxon>
        <taxon>Lachnospirales</taxon>
        <taxon>Lachnospiraceae</taxon>
        <taxon>Shuttleworthella</taxon>
    </lineage>
</organism>
<comment type="caution">
    <text evidence="1">The sequence shown here is derived from an EMBL/GenBank/DDBJ whole genome shotgun (WGS) entry which is preliminary data.</text>
</comment>
<accession>C4G8G9</accession>
<dbReference type="HOGENOM" id="CLU_130844_0_0_9"/>
<dbReference type="AlphaFoldDB" id="C4G8G9"/>
<reference evidence="1" key="1">
    <citation type="submission" date="2009-04" db="EMBL/GenBank/DDBJ databases">
        <authorList>
            <person name="Weinstock G."/>
            <person name="Sodergren E."/>
            <person name="Clifton S."/>
            <person name="Fulton L."/>
            <person name="Fulton B."/>
            <person name="Courtney L."/>
            <person name="Fronick C."/>
            <person name="Harrison M."/>
            <person name="Strong C."/>
            <person name="Farmer C."/>
            <person name="Delahaunty K."/>
            <person name="Markovic C."/>
            <person name="Hall O."/>
            <person name="Minx P."/>
            <person name="Tomlinson C."/>
            <person name="Mitreva M."/>
            <person name="Nelson J."/>
            <person name="Hou S."/>
            <person name="Wollam A."/>
            <person name="Pepin K.H."/>
            <person name="Johnson M."/>
            <person name="Bhonagiri V."/>
            <person name="Nash W.E."/>
            <person name="Warren W."/>
            <person name="Chinwalla A."/>
            <person name="Mardis E.R."/>
            <person name="Wilson R.K."/>
        </authorList>
    </citation>
    <scope>NUCLEOTIDE SEQUENCE [LARGE SCALE GENOMIC DNA]</scope>
    <source>
        <strain evidence="1">DSM 14600</strain>
    </source>
</reference>
<sequence length="138" mass="16114">MYIGKITIENPKVNGEYFFKIGYCPELKEYLLSVFIAWIAGYDRYYKIDEGDVDLYGLNQDEFCAKYENEIRTKMTERLIGSAALRDYDFSCLPDEVLKTLDGYPPFEGYSYKDGILYARIKMGDTFFIIPPIKDKNL</sequence>
<dbReference type="Proteomes" id="UP000003494">
    <property type="component" value="Unassembled WGS sequence"/>
</dbReference>
<dbReference type="STRING" id="626523.GCWU000342_00265"/>